<evidence type="ECO:0000256" key="5">
    <source>
        <dbReference type="ARBA" id="ARBA00022846"/>
    </source>
</evidence>
<dbReference type="AlphaFoldDB" id="A0A8J6GHP6"/>
<dbReference type="Proteomes" id="UP000710432">
    <property type="component" value="Unassembled WGS sequence"/>
</dbReference>
<evidence type="ECO:0000256" key="11">
    <source>
        <dbReference type="RuleBase" id="RU367040"/>
    </source>
</evidence>
<dbReference type="Pfam" id="PF03148">
    <property type="entry name" value="Tektin"/>
    <property type="match status" value="2"/>
</dbReference>
<evidence type="ECO:0000256" key="2">
    <source>
        <dbReference type="ARBA" id="ARBA00007209"/>
    </source>
</evidence>
<accession>A0A8J6GHP6</accession>
<name>A0A8J6GHP6_MICOH</name>
<keyword evidence="4" id="KW-0832">Ubl conjugation</keyword>
<dbReference type="InterPro" id="IPR048256">
    <property type="entry name" value="Tektin-like"/>
</dbReference>
<organism evidence="13 14">
    <name type="scientific">Microtus ochrogaster</name>
    <name type="common">Prairie vole</name>
    <dbReference type="NCBI Taxonomy" id="79684"/>
    <lineage>
        <taxon>Eukaryota</taxon>
        <taxon>Metazoa</taxon>
        <taxon>Chordata</taxon>
        <taxon>Craniata</taxon>
        <taxon>Vertebrata</taxon>
        <taxon>Euteleostomi</taxon>
        <taxon>Mammalia</taxon>
        <taxon>Eutheria</taxon>
        <taxon>Euarchontoglires</taxon>
        <taxon>Glires</taxon>
        <taxon>Rodentia</taxon>
        <taxon>Myomorpha</taxon>
        <taxon>Muroidea</taxon>
        <taxon>Cricetidae</taxon>
        <taxon>Arvicolinae</taxon>
        <taxon>Microtus</taxon>
    </lineage>
</organism>
<dbReference type="GO" id="GO:0015630">
    <property type="term" value="C:microtubule cytoskeleton"/>
    <property type="evidence" value="ECO:0007669"/>
    <property type="project" value="UniProtKB-UniRule"/>
</dbReference>
<keyword evidence="8" id="KW-0206">Cytoskeleton</keyword>
<dbReference type="GO" id="GO:0030317">
    <property type="term" value="P:flagellated sperm motility"/>
    <property type="evidence" value="ECO:0007669"/>
    <property type="project" value="UniProtKB-UniRule"/>
</dbReference>
<keyword evidence="7 11" id="KW-0969">Cilium</keyword>
<evidence type="ECO:0000256" key="10">
    <source>
        <dbReference type="ARBA" id="ARBA00046435"/>
    </source>
</evidence>
<feature type="coiled-coil region" evidence="12">
    <location>
        <begin position="250"/>
        <end position="284"/>
    </location>
</feature>
<dbReference type="PANTHER" id="PTHR19960:SF25">
    <property type="entry name" value="TEKTIN-1"/>
    <property type="match status" value="1"/>
</dbReference>
<dbReference type="GO" id="GO:0005634">
    <property type="term" value="C:nucleus"/>
    <property type="evidence" value="ECO:0007669"/>
    <property type="project" value="TreeGrafter"/>
</dbReference>
<dbReference type="GO" id="GO:0005930">
    <property type="term" value="C:axoneme"/>
    <property type="evidence" value="ECO:0007669"/>
    <property type="project" value="UniProtKB-SubCell"/>
</dbReference>
<proteinExistence type="inferred from homology"/>
<dbReference type="PANTHER" id="PTHR19960">
    <property type="entry name" value="TEKTIN"/>
    <property type="match status" value="1"/>
</dbReference>
<evidence type="ECO:0000256" key="4">
    <source>
        <dbReference type="ARBA" id="ARBA00022843"/>
    </source>
</evidence>
<evidence type="ECO:0000256" key="6">
    <source>
        <dbReference type="ARBA" id="ARBA00023054"/>
    </source>
</evidence>
<evidence type="ECO:0000256" key="12">
    <source>
        <dbReference type="SAM" id="Coils"/>
    </source>
</evidence>
<comment type="function">
    <text evidence="11">Microtubule inner protein (MIP) part of the dynein-decorated doublet microtubules (DMTs) in cilia and flagellar axoneme. Forms filamentous polymers in the walls of ciliary and flagellar microtubules. Required for normal sperm mobility.</text>
</comment>
<keyword evidence="5 11" id="KW-0282">Flagellum</keyword>
<protein>
    <recommendedName>
        <fullName evidence="11">Tektin</fullName>
    </recommendedName>
</protein>
<reference evidence="13" key="1">
    <citation type="submission" date="2020-03" db="EMBL/GenBank/DDBJ databases">
        <title>Studies in the Genomics of Life Span.</title>
        <authorList>
            <person name="Glass D."/>
        </authorList>
    </citation>
    <scope>NUCLEOTIDE SEQUENCE</scope>
    <source>
        <strain evidence="13">LTLLF</strain>
        <tissue evidence="13">Muscle</tissue>
    </source>
</reference>
<dbReference type="GO" id="GO:0060271">
    <property type="term" value="P:cilium assembly"/>
    <property type="evidence" value="ECO:0007669"/>
    <property type="project" value="UniProtKB-UniRule"/>
</dbReference>
<evidence type="ECO:0000313" key="13">
    <source>
        <dbReference type="EMBL" id="KAH0511440.1"/>
    </source>
</evidence>
<comment type="subcellular location">
    <subcellularLocation>
        <location evidence="11">Cytoplasm</location>
        <location evidence="11">Cytoskeleton</location>
        <location evidence="11">Cilium axoneme</location>
    </subcellularLocation>
    <subcellularLocation>
        <location evidence="1">Cytoplasm</location>
        <location evidence="1">Cytoskeleton</location>
        <location evidence="1">Flagellum axoneme</location>
    </subcellularLocation>
</comment>
<evidence type="ECO:0000256" key="9">
    <source>
        <dbReference type="ARBA" id="ARBA00023273"/>
    </source>
</evidence>
<dbReference type="GO" id="GO:0036126">
    <property type="term" value="C:sperm flagellum"/>
    <property type="evidence" value="ECO:0007669"/>
    <property type="project" value="UniProtKB-ARBA"/>
</dbReference>
<dbReference type="EMBL" id="JAATJU010022200">
    <property type="protein sequence ID" value="KAH0511440.1"/>
    <property type="molecule type" value="Genomic_DNA"/>
</dbReference>
<dbReference type="InterPro" id="IPR000435">
    <property type="entry name" value="Tektins"/>
</dbReference>
<sequence length="328" mass="37924">MAKLLQSPPKFLPAEWYIANKSQYHRAEAQRSRSERLVAESQRLVDEIEKTTRKSQSDVNKKLEQRLEEVKFWKKELDDKLEQLVHQTDDLLTYKIRLEKALESFKEPLHITERCLAYSSVSLDDWLDFSNTNVEKADKQRNNSMALKTVVDRILSQTANDLRRQCDVVDTAFINGLKETKDARDKLADHLAKVMEEIASQEKNIAALETAILDQEGPAKVAHTRLETRTHRPNVELCRDVAQYRLIKEVQEINQNVARLKETLAQAQIELKALYRRQLALQEEIQVKENTIYIDEVLCMAMRKSIPPRDGDDHGSWEGGIRAEAICC</sequence>
<gene>
    <name evidence="13" type="ORF">LTLLF_148215</name>
</gene>
<evidence type="ECO:0000256" key="1">
    <source>
        <dbReference type="ARBA" id="ARBA00004611"/>
    </source>
</evidence>
<evidence type="ECO:0000256" key="3">
    <source>
        <dbReference type="ARBA" id="ARBA00022490"/>
    </source>
</evidence>
<dbReference type="PRINTS" id="PR00511">
    <property type="entry name" value="TEKTIN"/>
</dbReference>
<evidence type="ECO:0000256" key="8">
    <source>
        <dbReference type="ARBA" id="ARBA00023212"/>
    </source>
</evidence>
<keyword evidence="3" id="KW-0963">Cytoplasm</keyword>
<evidence type="ECO:0000313" key="14">
    <source>
        <dbReference type="Proteomes" id="UP000710432"/>
    </source>
</evidence>
<keyword evidence="6 12" id="KW-0175">Coiled coil</keyword>
<comment type="caution">
    <text evidence="13">The sequence shown here is derived from an EMBL/GenBank/DDBJ whole genome shotgun (WGS) entry which is preliminary data.</text>
</comment>
<keyword evidence="9 11" id="KW-0966">Cell projection</keyword>
<evidence type="ECO:0000256" key="7">
    <source>
        <dbReference type="ARBA" id="ARBA00023069"/>
    </source>
</evidence>
<comment type="subunit">
    <text evidence="10">Microtubule inner protein component of sperm flagellar doublet microtubules.</text>
</comment>
<feature type="coiled-coil region" evidence="12">
    <location>
        <begin position="177"/>
        <end position="211"/>
    </location>
</feature>
<comment type="similarity">
    <text evidence="2 11">Belongs to the tektin family.</text>
</comment>
<feature type="coiled-coil region" evidence="12">
    <location>
        <begin position="34"/>
        <end position="83"/>
    </location>
</feature>